<dbReference type="Pfam" id="PF14759">
    <property type="entry name" value="Reductase_C"/>
    <property type="match status" value="1"/>
</dbReference>
<keyword evidence="3" id="KW-0274">FAD</keyword>
<dbReference type="InterPro" id="IPR028202">
    <property type="entry name" value="Reductase_C"/>
</dbReference>
<evidence type="ECO:0000256" key="2">
    <source>
        <dbReference type="ARBA" id="ARBA00022630"/>
    </source>
</evidence>
<dbReference type="InterPro" id="IPR023753">
    <property type="entry name" value="FAD/NAD-binding_dom"/>
</dbReference>
<evidence type="ECO:0000259" key="5">
    <source>
        <dbReference type="Pfam" id="PF07992"/>
    </source>
</evidence>
<dbReference type="PANTHER" id="PTHR43557:SF2">
    <property type="entry name" value="RIESKE DOMAIN-CONTAINING PROTEIN-RELATED"/>
    <property type="match status" value="1"/>
</dbReference>
<dbReference type="GO" id="GO:0051213">
    <property type="term" value="F:dioxygenase activity"/>
    <property type="evidence" value="ECO:0007669"/>
    <property type="project" value="UniProtKB-KW"/>
</dbReference>
<dbReference type="PRINTS" id="PR00368">
    <property type="entry name" value="FADPNR"/>
</dbReference>
<dbReference type="SUPFAM" id="SSF51905">
    <property type="entry name" value="FAD/NAD(P)-binding domain"/>
    <property type="match status" value="2"/>
</dbReference>
<sequence length="414" mass="43242">MGVVIIGGGQAGLQVADSLRSGGYEEPIAVISEEHGLPYQRPPLSKDYLTPGADPVPLPLRGETFFTEKNIDLRQGTTALAVDRSARTVALDDGTELTYDHLVFATGARNRRLSCTGADLDGVFGLKTLVDAQRLHRELAAAQDVVVVGAGFIGLEFAAAARAHGCGVTVLEFAAQPMGRAVSEETGAWFTSAHAELGVRLRLGEGIEHFESDERGRVRAAVSTIGSRYPADLVVVGIGVVANDALAAAAELKTENGIVVDASLRTSDPAVLAVGDCANFPNVHSGTRTRLESVQNATDQGKHAARTILGETTDYTHLPWFWSTQGSFRLQIAGLSSKDDWTVATGDPGAGKFSVLSFRGGQLAAVESVNSPADHMSARKLLGGGLGPTPDEAAAPGFSLKSYARQAASKPSGG</sequence>
<dbReference type="Gene3D" id="3.30.390.30">
    <property type="match status" value="1"/>
</dbReference>
<accession>A0ABR9JH02</accession>
<proteinExistence type="predicted"/>
<protein>
    <submittedName>
        <fullName evidence="7">3-phenylpropionate/trans-cinnamate dioxygenase ferredoxin reductase subunit</fullName>
        <ecNumber evidence="7">1.18.1.3</ecNumber>
    </submittedName>
</protein>
<evidence type="ECO:0000313" key="8">
    <source>
        <dbReference type="Proteomes" id="UP000643525"/>
    </source>
</evidence>
<dbReference type="Pfam" id="PF07992">
    <property type="entry name" value="Pyr_redox_2"/>
    <property type="match status" value="1"/>
</dbReference>
<comment type="caution">
    <text evidence="7">The sequence shown here is derived from an EMBL/GenBank/DDBJ whole genome shotgun (WGS) entry which is preliminary data.</text>
</comment>
<evidence type="ECO:0000256" key="4">
    <source>
        <dbReference type="ARBA" id="ARBA00023002"/>
    </source>
</evidence>
<dbReference type="EC" id="1.18.1.3" evidence="7"/>
<dbReference type="Proteomes" id="UP000643525">
    <property type="component" value="Unassembled WGS sequence"/>
</dbReference>
<dbReference type="InterPro" id="IPR036188">
    <property type="entry name" value="FAD/NAD-bd_sf"/>
</dbReference>
<keyword evidence="4 7" id="KW-0560">Oxidoreductase</keyword>
<dbReference type="InterPro" id="IPR016156">
    <property type="entry name" value="FAD/NAD-linked_Rdtase_dimer_sf"/>
</dbReference>
<keyword evidence="7" id="KW-0223">Dioxygenase</keyword>
<evidence type="ECO:0000313" key="7">
    <source>
        <dbReference type="EMBL" id="MBE1525116.1"/>
    </source>
</evidence>
<dbReference type="Gene3D" id="3.50.50.60">
    <property type="entry name" value="FAD/NAD(P)-binding domain"/>
    <property type="match status" value="2"/>
</dbReference>
<keyword evidence="8" id="KW-1185">Reference proteome</keyword>
<evidence type="ECO:0000259" key="6">
    <source>
        <dbReference type="Pfam" id="PF14759"/>
    </source>
</evidence>
<dbReference type="PRINTS" id="PR00411">
    <property type="entry name" value="PNDRDTASEI"/>
</dbReference>
<feature type="domain" description="Reductase C-terminal" evidence="6">
    <location>
        <begin position="320"/>
        <end position="403"/>
    </location>
</feature>
<evidence type="ECO:0000256" key="3">
    <source>
        <dbReference type="ARBA" id="ARBA00022827"/>
    </source>
</evidence>
<reference evidence="7 8" key="1">
    <citation type="submission" date="2020-10" db="EMBL/GenBank/DDBJ databases">
        <title>Sequencing the genomes of 1000 actinobacteria strains.</title>
        <authorList>
            <person name="Klenk H.-P."/>
        </authorList>
    </citation>
    <scope>NUCLEOTIDE SEQUENCE [LARGE SCALE GENOMIC DNA]</scope>
    <source>
        <strain evidence="7 8">DSM 15666</strain>
    </source>
</reference>
<feature type="domain" description="FAD/NAD(P)-binding" evidence="5">
    <location>
        <begin position="3"/>
        <end position="301"/>
    </location>
</feature>
<dbReference type="RefSeq" id="WP_192596026.1">
    <property type="nucleotide sequence ID" value="NZ_BAAALJ010000013.1"/>
</dbReference>
<dbReference type="SUPFAM" id="SSF55424">
    <property type="entry name" value="FAD/NAD-linked reductases, dimerisation (C-terminal) domain"/>
    <property type="match status" value="1"/>
</dbReference>
<comment type="cofactor">
    <cofactor evidence="1">
        <name>FAD</name>
        <dbReference type="ChEBI" id="CHEBI:57692"/>
    </cofactor>
</comment>
<dbReference type="GO" id="GO:0008860">
    <property type="term" value="F:ferredoxin-NAD+ reductase activity"/>
    <property type="evidence" value="ECO:0007669"/>
    <property type="project" value="UniProtKB-EC"/>
</dbReference>
<gene>
    <name evidence="7" type="ORF">H4W27_002234</name>
</gene>
<dbReference type="EMBL" id="JADBED010000001">
    <property type="protein sequence ID" value="MBE1525116.1"/>
    <property type="molecule type" value="Genomic_DNA"/>
</dbReference>
<evidence type="ECO:0000256" key="1">
    <source>
        <dbReference type="ARBA" id="ARBA00001974"/>
    </source>
</evidence>
<dbReference type="InterPro" id="IPR050446">
    <property type="entry name" value="FAD-oxidoreductase/Apoptosis"/>
</dbReference>
<keyword evidence="2" id="KW-0285">Flavoprotein</keyword>
<organism evidence="7 8">
    <name type="scientific">Nesterenkonia lutea</name>
    <dbReference type="NCBI Taxonomy" id="272919"/>
    <lineage>
        <taxon>Bacteria</taxon>
        <taxon>Bacillati</taxon>
        <taxon>Actinomycetota</taxon>
        <taxon>Actinomycetes</taxon>
        <taxon>Micrococcales</taxon>
        <taxon>Micrococcaceae</taxon>
        <taxon>Nesterenkonia</taxon>
    </lineage>
</organism>
<dbReference type="PANTHER" id="PTHR43557">
    <property type="entry name" value="APOPTOSIS-INDUCING FACTOR 1"/>
    <property type="match status" value="1"/>
</dbReference>
<name>A0ABR9JH02_9MICC</name>